<sequence>MRRADPVSEAIVIGAGPAGSAAAIGLARAGAKPLLLERSRETGDALCGGFLSWQSLARLEGLDIDPASLGGQPVARVRLFAGARRSETMLPAPALGVSRRRLDTALQAAAERAGAGLERGVHATAIGDGAVQTRDGASLAAPSLFLAAGKHGFRGFPRDPAAWQRRDPVIGLRLRLPAHPALDRLVGDAVELHLFDRGYAGLVRQEDGSGNLCLAAHKSRLDDARGDPAALLRALGDAHPALGERLAHADWMRNVDAIGHVPYGWRARAGEPGLFRLGDQAGVIPSLAGEGMGLAFASADAAVAAWRRGGPGAAPVFQRRLANRMARPFALANIVWRAGENPRFAGGVISLAASLPRLVQWVSHATRIRGA</sequence>
<dbReference type="Pfam" id="PF01494">
    <property type="entry name" value="FAD_binding_3"/>
    <property type="match status" value="1"/>
</dbReference>
<gene>
    <name evidence="2" type="ORF">ATM17_25015</name>
</gene>
<dbReference type="PANTHER" id="PTHR42685">
    <property type="entry name" value="GERANYLGERANYL DIPHOSPHATE REDUCTASE"/>
    <property type="match status" value="1"/>
</dbReference>
<dbReference type="Gene3D" id="3.50.50.60">
    <property type="entry name" value="FAD/NAD(P)-binding domain"/>
    <property type="match status" value="1"/>
</dbReference>
<dbReference type="GO" id="GO:0071949">
    <property type="term" value="F:FAD binding"/>
    <property type="evidence" value="ECO:0007669"/>
    <property type="project" value="InterPro"/>
</dbReference>
<dbReference type="AlphaFoldDB" id="A0AAC9AZ62"/>
<organism evidence="2 3">
    <name type="scientific">Sphingopyxis macrogoltabida</name>
    <name type="common">Sphingomonas macrogoltabidus</name>
    <dbReference type="NCBI Taxonomy" id="33050"/>
    <lineage>
        <taxon>Bacteria</taxon>
        <taxon>Pseudomonadati</taxon>
        <taxon>Pseudomonadota</taxon>
        <taxon>Alphaproteobacteria</taxon>
        <taxon>Sphingomonadales</taxon>
        <taxon>Sphingomonadaceae</taxon>
        <taxon>Sphingopyxis</taxon>
    </lineage>
</organism>
<dbReference type="PANTHER" id="PTHR42685:SF22">
    <property type="entry name" value="CONDITIONED MEDIUM FACTOR RECEPTOR 1"/>
    <property type="match status" value="1"/>
</dbReference>
<evidence type="ECO:0000259" key="1">
    <source>
        <dbReference type="Pfam" id="PF01494"/>
    </source>
</evidence>
<feature type="domain" description="FAD-binding" evidence="1">
    <location>
        <begin position="9"/>
        <end position="125"/>
    </location>
</feature>
<dbReference type="Proteomes" id="UP000076088">
    <property type="component" value="Chromosome"/>
</dbReference>
<name>A0AAC9AZ62_SPHMC</name>
<evidence type="ECO:0000313" key="3">
    <source>
        <dbReference type="Proteomes" id="UP000076088"/>
    </source>
</evidence>
<reference evidence="3" key="1">
    <citation type="submission" date="2015-11" db="EMBL/GenBank/DDBJ databases">
        <title>Complete genome sequence of a polyethylene-glycol degrader Sphingopyxis macrogoltabida 203N (NBRC 111659).</title>
        <authorList>
            <person name="Yoshiyuki O."/>
            <person name="Shouta N."/>
            <person name="Nagata Y."/>
            <person name="Numata M."/>
            <person name="Tsuchikane K."/>
            <person name="Hosoyama A."/>
            <person name="Yamazoe A."/>
            <person name="Tsuda M."/>
            <person name="Fujita N."/>
            <person name="Kawai F."/>
        </authorList>
    </citation>
    <scope>NUCLEOTIDE SEQUENCE [LARGE SCALE GENOMIC DNA]</scope>
    <source>
        <strain evidence="3">203N</strain>
    </source>
</reference>
<reference evidence="2 3" key="2">
    <citation type="journal article" date="2016" name="Genome Announc.">
        <title>Complete Genome Sequence of Sphingopyxis macrogoltabida Strain 203N (NBRC 111659), a Polyethylene Glycol Degrader.</title>
        <authorList>
            <person name="Ohtsubo Y."/>
            <person name="Nonoyama S."/>
            <person name="Nagata Y."/>
            <person name="Numata M."/>
            <person name="Tsuchikane K."/>
            <person name="Hosoyama A."/>
            <person name="Yamazoe A."/>
            <person name="Tsuda M."/>
            <person name="Fujita N."/>
            <person name="Kawai F."/>
        </authorList>
    </citation>
    <scope>NUCLEOTIDE SEQUENCE [LARGE SCALE GENOMIC DNA]</scope>
    <source>
        <strain evidence="2 3">203N</strain>
    </source>
</reference>
<protein>
    <recommendedName>
        <fullName evidence="1">FAD-binding domain-containing protein</fullName>
    </recommendedName>
</protein>
<dbReference type="SUPFAM" id="SSF51905">
    <property type="entry name" value="FAD/NAD(P)-binding domain"/>
    <property type="match status" value="1"/>
</dbReference>
<dbReference type="EMBL" id="CP013344">
    <property type="protein sequence ID" value="AMU92281.1"/>
    <property type="molecule type" value="Genomic_DNA"/>
</dbReference>
<accession>A0AAC9AZ62</accession>
<dbReference type="InterPro" id="IPR002938">
    <property type="entry name" value="FAD-bd"/>
</dbReference>
<keyword evidence="3" id="KW-1185">Reference proteome</keyword>
<dbReference type="InterPro" id="IPR050407">
    <property type="entry name" value="Geranylgeranyl_reductase"/>
</dbReference>
<dbReference type="PRINTS" id="PR00469">
    <property type="entry name" value="PNDRDTASEII"/>
</dbReference>
<evidence type="ECO:0000313" key="2">
    <source>
        <dbReference type="EMBL" id="AMU92281.1"/>
    </source>
</evidence>
<proteinExistence type="predicted"/>
<dbReference type="InterPro" id="IPR036188">
    <property type="entry name" value="FAD/NAD-bd_sf"/>
</dbReference>
<dbReference type="PRINTS" id="PR00368">
    <property type="entry name" value="FADPNR"/>
</dbReference>